<dbReference type="InterPro" id="IPR051970">
    <property type="entry name" value="TEL2_Regulation"/>
</dbReference>
<dbReference type="InterPro" id="IPR038528">
    <property type="entry name" value="TEL2_C_sf"/>
</dbReference>
<dbReference type="AlphaFoldDB" id="A0A0D2B7H5"/>
<dbReference type="STRING" id="215243.A0A0D2B7H5"/>
<dbReference type="RefSeq" id="XP_016268407.1">
    <property type="nucleotide sequence ID" value="XM_016401354.1"/>
</dbReference>
<gene>
    <name evidence="4" type="ORF">PV06_00804</name>
</gene>
<dbReference type="InterPro" id="IPR019337">
    <property type="entry name" value="Telomere_length_regulation_dom"/>
</dbReference>
<sequence>MDDLLKPIKTSWKVQNNIDKFESMSLKDTPSARPGSAKSKVSILDLDNESNDGAGDQFSIRPSIDSSHTSISASSDPKKHKSHDSTAFLQKSYLDNSPPPSLSDDAREVLKSQPDSEDLIAVLQYLQYGIQGRHDFNIRIPSPKASQIINVLVTTTVPDQWLHLRSSDLSKTDALLKKLLLSCLKSVAGIGALLMQIKQLTTTNSQKTNPVLEDAISVVGILLSGNGIVKELLIDATTFFPSETQRRVYWQEVTSLLAGSKVLSTIAQALAKTEQSDERNLMTSWLGDGAEYSRWLGKNISTAATACVSMSFSGIHYMNMLCQLLKRGLGLGYRDALATELYTMLLFRDHALWTVMHTLVSSLPSHDQKSLFDTILCDLARKHLGGNLSAGEKACLDSKSPAIGGVAAMIKGLVENNILLQTHLTHWLTSATGQYLGLGLDSRRAVTASLSTDKDKLEVVLEKSLEAFGNKLQMQHDPILQQEAIAQTVLLVTGRLYRLDHNSVKQISLSGSFLRMVSNRLSASVPRARFLGMVVATAISRLLDQPGRSIDFGTKEMEGDEAQHWLHLPSINDTIGSVDDLLKAPENVQRPPPVQKPSSRQRPVKLAARAQPTAKITAIEELSTDDEGDPELRPYPRPNNDLSDSDDDPTLVNRNKPTAPVYLTSLIKQINATDDVSTVELALRTAPSLIRRKAGFGDELSSNLLPLASALLNLQEGMSQQELQRFRLEALIECFVSEPVVMGPWIANMYFGGDFSLFQRGVLLTVLGLGARQIAGIDDEQDNGIAPMELGEKTFPSNRLPPQLESIFAPEKSPINTISTTLSRRTLQPMALTAADKLSGPDILKVRTFSSRMAVAAKQAAKTEARSKRVPKDLHKLLAESVYLPLCSRSTLLFSSLEKAPYLANSTLLHPSMVKLNIQTLTVIISTLGPNAVQLETVTRESLLLLTAIHTISVLTRDPIVLPAILHLLLTVLDLNIEAGATSEERLVTDFGSMIAELSSWAATLGEQGSIPEVHGEEGLGMSMPWPVLVAGIQVKWQEVGRKFQGRMLGLMATTDFDSF</sequence>
<dbReference type="GO" id="GO:0051879">
    <property type="term" value="F:Hsp90 protein binding"/>
    <property type="evidence" value="ECO:0007669"/>
    <property type="project" value="TreeGrafter"/>
</dbReference>
<dbReference type="HOGENOM" id="CLU_005799_1_0_1"/>
<dbReference type="OrthoDB" id="10258062at2759"/>
<feature type="compositionally biased region" description="Low complexity" evidence="2">
    <location>
        <begin position="63"/>
        <end position="75"/>
    </location>
</feature>
<evidence type="ECO:0000313" key="5">
    <source>
        <dbReference type="Proteomes" id="UP000053342"/>
    </source>
</evidence>
<evidence type="ECO:0000256" key="2">
    <source>
        <dbReference type="SAM" id="MobiDB-lite"/>
    </source>
</evidence>
<dbReference type="Pfam" id="PF10193">
    <property type="entry name" value="Telomere_reg-2"/>
    <property type="match status" value="1"/>
</dbReference>
<name>A0A0D2B7H5_9EURO</name>
<accession>A0A0D2B7H5</accession>
<organism evidence="4 5">
    <name type="scientific">Exophiala oligosperma</name>
    <dbReference type="NCBI Taxonomy" id="215243"/>
    <lineage>
        <taxon>Eukaryota</taxon>
        <taxon>Fungi</taxon>
        <taxon>Dikarya</taxon>
        <taxon>Ascomycota</taxon>
        <taxon>Pezizomycotina</taxon>
        <taxon>Eurotiomycetes</taxon>
        <taxon>Chaetothyriomycetidae</taxon>
        <taxon>Chaetothyriales</taxon>
        <taxon>Herpotrichiellaceae</taxon>
        <taxon>Exophiala</taxon>
    </lineage>
</organism>
<dbReference type="Gene3D" id="1.25.40.720">
    <property type="entry name" value="Telomere length regulation protein 2, C-terminal domain"/>
    <property type="match status" value="1"/>
</dbReference>
<evidence type="ECO:0000256" key="1">
    <source>
        <dbReference type="ARBA" id="ARBA00006133"/>
    </source>
</evidence>
<dbReference type="GeneID" id="27352878"/>
<reference evidence="4 5" key="1">
    <citation type="submission" date="2015-01" db="EMBL/GenBank/DDBJ databases">
        <title>The Genome Sequence of Exophiala oligosperma CBS72588.</title>
        <authorList>
            <consortium name="The Broad Institute Genomics Platform"/>
            <person name="Cuomo C."/>
            <person name="de Hoog S."/>
            <person name="Gorbushina A."/>
            <person name="Stielow B."/>
            <person name="Teixiera M."/>
            <person name="Abouelleil A."/>
            <person name="Chapman S.B."/>
            <person name="Priest M."/>
            <person name="Young S.K."/>
            <person name="Wortman J."/>
            <person name="Nusbaum C."/>
            <person name="Birren B."/>
        </authorList>
    </citation>
    <scope>NUCLEOTIDE SEQUENCE [LARGE SCALE GENOMIC DNA]</scope>
    <source>
        <strain evidence="4 5">CBS 72588</strain>
    </source>
</reference>
<feature type="region of interest" description="Disordered" evidence="2">
    <location>
        <begin position="25"/>
        <end position="85"/>
    </location>
</feature>
<dbReference type="GO" id="GO:0005829">
    <property type="term" value="C:cytosol"/>
    <property type="evidence" value="ECO:0007669"/>
    <property type="project" value="TreeGrafter"/>
</dbReference>
<proteinExistence type="inferred from homology"/>
<dbReference type="EMBL" id="KN847332">
    <property type="protein sequence ID" value="KIW48191.1"/>
    <property type="molecule type" value="Genomic_DNA"/>
</dbReference>
<protein>
    <recommendedName>
        <fullName evidence="3">Telomere length regulation protein conserved domain-containing protein</fullName>
    </recommendedName>
</protein>
<evidence type="ECO:0000259" key="3">
    <source>
        <dbReference type="Pfam" id="PF10193"/>
    </source>
</evidence>
<feature type="domain" description="Telomere length regulation protein conserved" evidence="3">
    <location>
        <begin position="660"/>
        <end position="771"/>
    </location>
</feature>
<dbReference type="GO" id="GO:0051083">
    <property type="term" value="P:'de novo' cotranslational protein folding"/>
    <property type="evidence" value="ECO:0007669"/>
    <property type="project" value="TreeGrafter"/>
</dbReference>
<comment type="similarity">
    <text evidence="1">Belongs to the TEL2 family.</text>
</comment>
<dbReference type="Proteomes" id="UP000053342">
    <property type="component" value="Unassembled WGS sequence"/>
</dbReference>
<dbReference type="GO" id="GO:0042162">
    <property type="term" value="F:telomeric DNA binding"/>
    <property type="evidence" value="ECO:0007669"/>
    <property type="project" value="TreeGrafter"/>
</dbReference>
<dbReference type="PANTHER" id="PTHR15830">
    <property type="entry name" value="TELOMERE LENGTH REGULATION PROTEIN TEL2 FAMILY MEMBER"/>
    <property type="match status" value="1"/>
</dbReference>
<feature type="region of interest" description="Disordered" evidence="2">
    <location>
        <begin position="585"/>
        <end position="656"/>
    </location>
</feature>
<dbReference type="PANTHER" id="PTHR15830:SF10">
    <property type="entry name" value="TELOMERE LENGTH REGULATION PROTEIN TEL2 HOMOLOG"/>
    <property type="match status" value="1"/>
</dbReference>
<dbReference type="VEuPathDB" id="FungiDB:PV06_00804"/>
<evidence type="ECO:0000313" key="4">
    <source>
        <dbReference type="EMBL" id="KIW48191.1"/>
    </source>
</evidence>
<keyword evidence="5" id="KW-1185">Reference proteome</keyword>